<reference evidence="1 2" key="1">
    <citation type="submission" date="2013-03" db="EMBL/GenBank/DDBJ databases">
        <title>Whole genome shotgun sequencing of Clostridium sartagoforme AAU1.</title>
        <authorList>
            <person name="Joshi C.G."/>
            <person name="Duggirala S.M."/>
            <person name="Nathani N.M."/>
            <person name="Bhatt V.D."/>
            <person name="Patel A.K."/>
            <person name="Pandya P.R."/>
            <person name="KaPatel J.A."/>
        </authorList>
    </citation>
    <scope>NUCLEOTIDE SEQUENCE [LARGE SCALE GENOMIC DNA]</scope>
    <source>
        <strain evidence="1 2">AAU1</strain>
    </source>
</reference>
<dbReference type="EMBL" id="ASRV01000048">
    <property type="protein sequence ID" value="EOR27458.1"/>
    <property type="molecule type" value="Genomic_DNA"/>
</dbReference>
<organism evidence="1 2">
    <name type="scientific">Clostridium sartagoforme AAU1</name>
    <dbReference type="NCBI Taxonomy" id="1202534"/>
    <lineage>
        <taxon>Bacteria</taxon>
        <taxon>Bacillati</taxon>
        <taxon>Bacillota</taxon>
        <taxon>Clostridia</taxon>
        <taxon>Eubacteriales</taxon>
        <taxon>Clostridiaceae</taxon>
        <taxon>Clostridium</taxon>
    </lineage>
</organism>
<gene>
    <name evidence="1" type="ORF">A500_04451</name>
</gene>
<dbReference type="RefSeq" id="WP_016206349.1">
    <property type="nucleotide sequence ID" value="NZ_ASRV01000048.1"/>
</dbReference>
<dbReference type="AlphaFoldDB" id="R9CDW5"/>
<evidence type="ECO:0000313" key="2">
    <source>
        <dbReference type="Proteomes" id="UP000013988"/>
    </source>
</evidence>
<feature type="non-terminal residue" evidence="1">
    <location>
        <position position="108"/>
    </location>
</feature>
<name>R9CDW5_9CLOT</name>
<proteinExistence type="predicted"/>
<dbReference type="OrthoDB" id="9816557at2"/>
<comment type="caution">
    <text evidence="1">The sequence shown here is derived from an EMBL/GenBank/DDBJ whole genome shotgun (WGS) entry which is preliminary data.</text>
</comment>
<sequence length="108" mass="12409">MRKDVIIIDRIILFREATSKVDLIGNKNPIVTLDNYSLECKAKFNLDSGHMFYITLDVDLLGNLVNEIPKNGVVKTYAQNKYDYWIIVNIDKGLGTMELTCRHWGTET</sequence>
<protein>
    <submittedName>
        <fullName evidence="1">Uncharacterized protein</fullName>
    </submittedName>
</protein>
<dbReference type="Proteomes" id="UP000013988">
    <property type="component" value="Unassembled WGS sequence"/>
</dbReference>
<accession>R9CDW5</accession>
<keyword evidence="2" id="KW-1185">Reference proteome</keyword>
<evidence type="ECO:0000313" key="1">
    <source>
        <dbReference type="EMBL" id="EOR27458.1"/>
    </source>
</evidence>